<keyword evidence="1" id="KW-0812">Transmembrane</keyword>
<dbReference type="Proteomes" id="UP000247978">
    <property type="component" value="Unassembled WGS sequence"/>
</dbReference>
<proteinExistence type="predicted"/>
<dbReference type="AlphaFoldDB" id="A0A2V3W345"/>
<protein>
    <submittedName>
        <fullName evidence="2">Uncharacterized protein</fullName>
    </submittedName>
</protein>
<sequence length="88" mass="10194">MMNTWKEAILLAKFELKSSQAQLFLCWLILTILSLIFLTSFKGYVEENYIGFDIFFLLVISLVSDLFGFVPSNSNIEGFPIDFGHRQY</sequence>
<comment type="caution">
    <text evidence="2">The sequence shown here is derived from an EMBL/GenBank/DDBJ whole genome shotgun (WGS) entry which is preliminary data.</text>
</comment>
<feature type="transmembrane region" description="Helical" evidence="1">
    <location>
        <begin position="20"/>
        <end position="38"/>
    </location>
</feature>
<accession>A0A2V3W345</accession>
<keyword evidence="1" id="KW-1133">Transmembrane helix</keyword>
<evidence type="ECO:0000313" key="2">
    <source>
        <dbReference type="EMBL" id="PXW87501.1"/>
    </source>
</evidence>
<evidence type="ECO:0000313" key="3">
    <source>
        <dbReference type="Proteomes" id="UP000247978"/>
    </source>
</evidence>
<dbReference type="EMBL" id="QJJQ01000005">
    <property type="protein sequence ID" value="PXW87501.1"/>
    <property type="molecule type" value="Genomic_DNA"/>
</dbReference>
<gene>
    <name evidence="2" type="ORF">DFR56_105143</name>
</gene>
<reference evidence="2 3" key="1">
    <citation type="submission" date="2018-05" db="EMBL/GenBank/DDBJ databases">
        <title>Genomic Encyclopedia of Type Strains, Phase IV (KMG-IV): sequencing the most valuable type-strain genomes for metagenomic binning, comparative biology and taxonomic classification.</title>
        <authorList>
            <person name="Goeker M."/>
        </authorList>
    </citation>
    <scope>NUCLEOTIDE SEQUENCE [LARGE SCALE GENOMIC DNA]</scope>
    <source>
        <strain evidence="2 3">DSM 28556</strain>
    </source>
</reference>
<keyword evidence="1" id="KW-0472">Membrane</keyword>
<keyword evidence="3" id="KW-1185">Reference proteome</keyword>
<feature type="transmembrane region" description="Helical" evidence="1">
    <location>
        <begin position="50"/>
        <end position="70"/>
    </location>
</feature>
<evidence type="ECO:0000256" key="1">
    <source>
        <dbReference type="SAM" id="Phobius"/>
    </source>
</evidence>
<name>A0A2V3W345_9BACI</name>
<organism evidence="2 3">
    <name type="scientific">Pseudogracilibacillus auburnensis</name>
    <dbReference type="NCBI Taxonomy" id="1494959"/>
    <lineage>
        <taxon>Bacteria</taxon>
        <taxon>Bacillati</taxon>
        <taxon>Bacillota</taxon>
        <taxon>Bacilli</taxon>
        <taxon>Bacillales</taxon>
        <taxon>Bacillaceae</taxon>
        <taxon>Pseudogracilibacillus</taxon>
    </lineage>
</organism>